<proteinExistence type="predicted"/>
<dbReference type="EMBL" id="ML742146">
    <property type="protein sequence ID" value="KAE8148791.1"/>
    <property type="molecule type" value="Genomic_DNA"/>
</dbReference>
<evidence type="ECO:0000259" key="8">
    <source>
        <dbReference type="PROSITE" id="PS50048"/>
    </source>
</evidence>
<keyword evidence="3" id="KW-0805">Transcription regulation</keyword>
<evidence type="ECO:0000256" key="5">
    <source>
        <dbReference type="ARBA" id="ARBA00023163"/>
    </source>
</evidence>
<dbReference type="OrthoDB" id="2269373at2759"/>
<dbReference type="Pfam" id="PF00172">
    <property type="entry name" value="Zn_clus"/>
    <property type="match status" value="1"/>
</dbReference>
<dbReference type="GO" id="GO:0009893">
    <property type="term" value="P:positive regulation of metabolic process"/>
    <property type="evidence" value="ECO:0007669"/>
    <property type="project" value="UniProtKB-ARBA"/>
</dbReference>
<reference evidence="9 10" key="1">
    <citation type="submission" date="2019-04" db="EMBL/GenBank/DDBJ databases">
        <title>Friends and foes A comparative genomics study of 23 Aspergillus species from section Flavi.</title>
        <authorList>
            <consortium name="DOE Joint Genome Institute"/>
            <person name="Kjaerbolling I."/>
            <person name="Vesth T."/>
            <person name="Frisvad J.C."/>
            <person name="Nybo J.L."/>
            <person name="Theobald S."/>
            <person name="Kildgaard S."/>
            <person name="Isbrandt T."/>
            <person name="Kuo A."/>
            <person name="Sato A."/>
            <person name="Lyhne E.K."/>
            <person name="Kogle M.E."/>
            <person name="Wiebenga A."/>
            <person name="Kun R.S."/>
            <person name="Lubbers R.J."/>
            <person name="Makela M.R."/>
            <person name="Barry K."/>
            <person name="Chovatia M."/>
            <person name="Clum A."/>
            <person name="Daum C."/>
            <person name="Haridas S."/>
            <person name="He G."/>
            <person name="LaButti K."/>
            <person name="Lipzen A."/>
            <person name="Mondo S."/>
            <person name="Riley R."/>
            <person name="Salamov A."/>
            <person name="Simmons B.A."/>
            <person name="Magnuson J.K."/>
            <person name="Henrissat B."/>
            <person name="Mortensen U.H."/>
            <person name="Larsen T.O."/>
            <person name="Devries R.P."/>
            <person name="Grigoriev I.V."/>
            <person name="Machida M."/>
            <person name="Baker S.E."/>
            <person name="Andersen M.R."/>
        </authorList>
    </citation>
    <scope>NUCLEOTIDE SEQUENCE [LARGE SCALE GENOMIC DNA]</scope>
    <source>
        <strain evidence="9 10">IBT 18842</strain>
    </source>
</reference>
<dbReference type="Gene3D" id="4.10.240.10">
    <property type="entry name" value="Zn(2)-C6 fungal-type DNA-binding domain"/>
    <property type="match status" value="1"/>
</dbReference>
<dbReference type="PROSITE" id="PS00463">
    <property type="entry name" value="ZN2_CY6_FUNGAL_1"/>
    <property type="match status" value="1"/>
</dbReference>
<dbReference type="SMART" id="SM00906">
    <property type="entry name" value="Fungal_trans"/>
    <property type="match status" value="1"/>
</dbReference>
<sequence length="679" mass="76485">MTEINQYSAEPNPPVPDWTPKKPSCEACARRKVKCDRENPCSACSRHHVDCIYPIHVRPSRRKRRRSEEKDGPGGIFSPGYGRQGSTVSARIGHVDYSATANSTPTAAPRAEQGVLLTGGGRSIYLDKFGCLAHNAWTGVRNELPAAQDALRDMSDSDSGPSPEEDEAFFIFGAATKKSLAELHPSPLHIFKLWQAFAENVNPLVKVIHGPTVQQQILEACSSLATITKEFEALMFSIYCIAVVSMSADDVNVTFGESKAVLLARYRRAARLAFTKAGILRTSKLTVLQGLFLFMLSMRTFSDSHSIWSLCGVAMRIAQRIGLHRDGSELGLSVFETEMRRRLWRQLAMLDATSAQSSGITSQIPYFSADVRAPSNLNDSDLDPRMTEMPPEHRGATEMLFPLVRCEFGDWIQRWSKVHGGTGGGVGFLATSSAPLAEKDQAIDDLTAEFEAKFLPFCDQSIPLHYMASTLMRTVVASMRFNAHHPRQYGEKEQIPPGEREEVFSICLRIAEAFEDCHSNPLIQRYLWHVDHHLPWDALIYMVHELRYRVDEKAQKAWSLIDSIYSRHIYHGKQRPKSLLHVSMNELIKKSWREYAAERARQHRSPQPCPRISQPLSGAETASHQPDFARYQGSDQPSAEAYPEDIKLDLSPIDWEQWDDLLEQFQQEYTNGELFSDNN</sequence>
<gene>
    <name evidence="9" type="ORF">BDV25DRAFT_130917</name>
</gene>
<dbReference type="SUPFAM" id="SSF57701">
    <property type="entry name" value="Zn2/Cys6 DNA-binding domain"/>
    <property type="match status" value="1"/>
</dbReference>
<evidence type="ECO:0000256" key="3">
    <source>
        <dbReference type="ARBA" id="ARBA00023015"/>
    </source>
</evidence>
<dbReference type="GO" id="GO:0000981">
    <property type="term" value="F:DNA-binding transcription factor activity, RNA polymerase II-specific"/>
    <property type="evidence" value="ECO:0007669"/>
    <property type="project" value="InterPro"/>
</dbReference>
<keyword evidence="5" id="KW-0804">Transcription</keyword>
<protein>
    <submittedName>
        <fullName evidence="9">Fungal-specific transcription factor domain-containing protein</fullName>
    </submittedName>
</protein>
<dbReference type="GO" id="GO:0008270">
    <property type="term" value="F:zinc ion binding"/>
    <property type="evidence" value="ECO:0007669"/>
    <property type="project" value="InterPro"/>
</dbReference>
<dbReference type="InterPro" id="IPR036864">
    <property type="entry name" value="Zn2-C6_fun-type_DNA-bd_sf"/>
</dbReference>
<evidence type="ECO:0000256" key="2">
    <source>
        <dbReference type="ARBA" id="ARBA00022723"/>
    </source>
</evidence>
<dbReference type="Pfam" id="PF04082">
    <property type="entry name" value="Fungal_trans"/>
    <property type="match status" value="1"/>
</dbReference>
<evidence type="ECO:0000313" key="10">
    <source>
        <dbReference type="Proteomes" id="UP000325780"/>
    </source>
</evidence>
<dbReference type="SMART" id="SM00066">
    <property type="entry name" value="GAL4"/>
    <property type="match status" value="1"/>
</dbReference>
<keyword evidence="4" id="KW-0238">DNA-binding</keyword>
<evidence type="ECO:0000256" key="4">
    <source>
        <dbReference type="ARBA" id="ARBA00023125"/>
    </source>
</evidence>
<feature type="region of interest" description="Disordered" evidence="7">
    <location>
        <begin position="1"/>
        <end position="21"/>
    </location>
</feature>
<evidence type="ECO:0000256" key="6">
    <source>
        <dbReference type="ARBA" id="ARBA00023242"/>
    </source>
</evidence>
<evidence type="ECO:0000256" key="1">
    <source>
        <dbReference type="ARBA" id="ARBA00004123"/>
    </source>
</evidence>
<dbReference type="PANTHER" id="PTHR31001">
    <property type="entry name" value="UNCHARACTERIZED TRANSCRIPTIONAL REGULATORY PROTEIN"/>
    <property type="match status" value="1"/>
</dbReference>
<evidence type="ECO:0000313" key="9">
    <source>
        <dbReference type="EMBL" id="KAE8148791.1"/>
    </source>
</evidence>
<evidence type="ECO:0000256" key="7">
    <source>
        <dbReference type="SAM" id="MobiDB-lite"/>
    </source>
</evidence>
<keyword evidence="6" id="KW-0539">Nucleus</keyword>
<name>A0A5N6TRN4_ASPAV</name>
<dbReference type="CDD" id="cd00067">
    <property type="entry name" value="GAL4"/>
    <property type="match status" value="1"/>
</dbReference>
<accession>A0A5N6TRN4</accession>
<dbReference type="PANTHER" id="PTHR31001:SF85">
    <property type="entry name" value="ZN(II)2CYS6 TRANSCRIPTION FACTOR (EUROFUNG)"/>
    <property type="match status" value="1"/>
</dbReference>
<dbReference type="Proteomes" id="UP000325780">
    <property type="component" value="Unassembled WGS sequence"/>
</dbReference>
<feature type="domain" description="Zn(2)-C6 fungal-type" evidence="8">
    <location>
        <begin position="24"/>
        <end position="53"/>
    </location>
</feature>
<keyword evidence="2" id="KW-0479">Metal-binding</keyword>
<dbReference type="CDD" id="cd12148">
    <property type="entry name" value="fungal_TF_MHR"/>
    <property type="match status" value="1"/>
</dbReference>
<dbReference type="InterPro" id="IPR007219">
    <property type="entry name" value="XnlR_reg_dom"/>
</dbReference>
<dbReference type="AlphaFoldDB" id="A0A5N6TRN4"/>
<dbReference type="GO" id="GO:0006351">
    <property type="term" value="P:DNA-templated transcription"/>
    <property type="evidence" value="ECO:0007669"/>
    <property type="project" value="InterPro"/>
</dbReference>
<feature type="region of interest" description="Disordered" evidence="7">
    <location>
        <begin position="60"/>
        <end position="84"/>
    </location>
</feature>
<feature type="region of interest" description="Disordered" evidence="7">
    <location>
        <begin position="599"/>
        <end position="643"/>
    </location>
</feature>
<dbReference type="InterPro" id="IPR001138">
    <property type="entry name" value="Zn2Cys6_DnaBD"/>
</dbReference>
<dbReference type="PROSITE" id="PS50048">
    <property type="entry name" value="ZN2_CY6_FUNGAL_2"/>
    <property type="match status" value="1"/>
</dbReference>
<keyword evidence="10" id="KW-1185">Reference proteome</keyword>
<dbReference type="InterPro" id="IPR050613">
    <property type="entry name" value="Sec_Metabolite_Reg"/>
</dbReference>
<organism evidence="9 10">
    <name type="scientific">Aspergillus avenaceus</name>
    <dbReference type="NCBI Taxonomy" id="36643"/>
    <lineage>
        <taxon>Eukaryota</taxon>
        <taxon>Fungi</taxon>
        <taxon>Dikarya</taxon>
        <taxon>Ascomycota</taxon>
        <taxon>Pezizomycotina</taxon>
        <taxon>Eurotiomycetes</taxon>
        <taxon>Eurotiomycetidae</taxon>
        <taxon>Eurotiales</taxon>
        <taxon>Aspergillaceae</taxon>
        <taxon>Aspergillus</taxon>
        <taxon>Aspergillus subgen. Circumdati</taxon>
    </lineage>
</organism>
<comment type="subcellular location">
    <subcellularLocation>
        <location evidence="1">Nucleus</location>
    </subcellularLocation>
</comment>
<feature type="compositionally biased region" description="Polar residues" evidence="7">
    <location>
        <begin position="614"/>
        <end position="624"/>
    </location>
</feature>
<dbReference type="GO" id="GO:0005634">
    <property type="term" value="C:nucleus"/>
    <property type="evidence" value="ECO:0007669"/>
    <property type="project" value="UniProtKB-SubCell"/>
</dbReference>
<dbReference type="GO" id="GO:0003677">
    <property type="term" value="F:DNA binding"/>
    <property type="evidence" value="ECO:0007669"/>
    <property type="project" value="UniProtKB-KW"/>
</dbReference>